<dbReference type="RefSeq" id="WP_010895454.1">
    <property type="nucleotide sequence ID" value="NC_002505.1"/>
</dbReference>
<dbReference type="PATRIC" id="fig|243277.26.peg.1946"/>
<reference evidence="5 6" key="1">
    <citation type="journal article" date="2000" name="Nature">
        <title>DNA sequence of both chromosomes of the cholera pathogen Vibrio cholerae.</title>
        <authorList>
            <person name="Heidelberg J.F."/>
            <person name="Eisen J.A."/>
            <person name="Nelson W.C."/>
            <person name="Clayton R.A."/>
            <person name="Gwinn M.L."/>
            <person name="Dodson R.J."/>
            <person name="Haft D.H."/>
            <person name="Hickey E.K."/>
            <person name="Peterson J.D."/>
            <person name="Umayam L.A."/>
            <person name="Gill S.R."/>
            <person name="Nelson K.E."/>
            <person name="Read T.D."/>
            <person name="Tettelin H."/>
            <person name="Richardson D."/>
            <person name="Ermolaeva M.D."/>
            <person name="Vamathevan J."/>
            <person name="Bass S."/>
            <person name="Qin H."/>
            <person name="Dragoi I."/>
            <person name="Sellers P."/>
            <person name="McDonald L."/>
            <person name="Utterback T."/>
            <person name="Fleishmann R.D."/>
            <person name="Nierman W.C."/>
            <person name="White O."/>
            <person name="Salzberg S.L."/>
            <person name="Smith H.O."/>
            <person name="Colwell R.R."/>
            <person name="Mekalanos J.J."/>
            <person name="Venter J.C."/>
            <person name="Fraser C.M."/>
        </authorList>
    </citation>
    <scope>NUCLEOTIDE SEQUENCE [LARGE SCALE GENOMIC DNA]</scope>
    <source>
        <strain evidence="6">ATCC 39315 / El Tor Inaba N16961</strain>
    </source>
</reference>
<dbReference type="InterPro" id="IPR008207">
    <property type="entry name" value="Sig_transdc_His_kin_Hpt_dom"/>
</dbReference>
<sequence length="404" mass="46055">MAQTLLNQGVRKKVVMAIFAAWSLVAALVLWQFSLISSSSRSLDELTNRLMHFRETLYFAQPYRANQAPNLELELSLVLALRMQIEAEQSRIWIRRDVQQLLYQTDRFVEQARAFLTIELHPTELAERFRESRQRVHADPQLLSAYFQLGAFSFEALFADNRNSPEIYRSLDRILQDSLSLPSREQESLQVALAQVSRLLTQYAEGDNLVGKLLNHAVYEEASMLEEEYHHQLWIMMVILVGASSIAMLCFIVLPSRPQFLPRSASNQENTKFHKLGGMSHQVNIALVEQTLNGDFEAVRQLLKVFLEDHKNDDEQIRSLLLSNPEAAQRHCHSLKSVAASLGAERLKQVAAEIESHLRAGQLPSERALDNLSAYLAETVREAEWHVSRLPSDELSIKRALSAL</sequence>
<dbReference type="PROSITE" id="PS50894">
    <property type="entry name" value="HPT"/>
    <property type="match status" value="1"/>
</dbReference>
<feature type="transmembrane region" description="Helical" evidence="3">
    <location>
        <begin position="14"/>
        <end position="33"/>
    </location>
</feature>
<dbReference type="PIR" id="H82125">
    <property type="entry name" value="H82125"/>
</dbReference>
<dbReference type="SMART" id="SM00073">
    <property type="entry name" value="HPT"/>
    <property type="match status" value="1"/>
</dbReference>
<dbReference type="GO" id="GO:0000160">
    <property type="term" value="P:phosphorelay signal transduction system"/>
    <property type="evidence" value="ECO:0007669"/>
    <property type="project" value="UniProtKB-KW"/>
</dbReference>
<dbReference type="SUPFAM" id="SSF47226">
    <property type="entry name" value="Histidine-containing phosphotransfer domain, HPT domain"/>
    <property type="match status" value="1"/>
</dbReference>
<dbReference type="EnsemblBacteria" id="AAF95186">
    <property type="protein sequence ID" value="AAF95186"/>
    <property type="gene ID" value="VC_2038"/>
</dbReference>
<evidence type="ECO:0000256" key="2">
    <source>
        <dbReference type="PROSITE-ProRule" id="PRU00110"/>
    </source>
</evidence>
<dbReference type="EMBL" id="AE003852">
    <property type="protein sequence ID" value="AAF95186.1"/>
    <property type="molecule type" value="Genomic_DNA"/>
</dbReference>
<evidence type="ECO:0000256" key="3">
    <source>
        <dbReference type="SAM" id="Phobius"/>
    </source>
</evidence>
<accession>Q9KQG0</accession>
<keyword evidence="3" id="KW-1133">Transmembrane helix</keyword>
<keyword evidence="3" id="KW-0472">Membrane</keyword>
<dbReference type="GO" id="GO:0004672">
    <property type="term" value="F:protein kinase activity"/>
    <property type="evidence" value="ECO:0007669"/>
    <property type="project" value="UniProtKB-ARBA"/>
</dbReference>
<protein>
    <recommendedName>
        <fullName evidence="4">HPt domain-containing protein</fullName>
    </recommendedName>
</protein>
<dbReference type="AlphaFoldDB" id="Q9KQG0"/>
<evidence type="ECO:0000256" key="1">
    <source>
        <dbReference type="ARBA" id="ARBA00023012"/>
    </source>
</evidence>
<feature type="transmembrane region" description="Helical" evidence="3">
    <location>
        <begin position="233"/>
        <end position="254"/>
    </location>
</feature>
<keyword evidence="2" id="KW-0597">Phosphoprotein</keyword>
<keyword evidence="3" id="KW-0812">Transmembrane</keyword>
<evidence type="ECO:0000313" key="5">
    <source>
        <dbReference type="EMBL" id="AAF95186.1"/>
    </source>
</evidence>
<evidence type="ECO:0000313" key="6">
    <source>
        <dbReference type="Proteomes" id="UP000000584"/>
    </source>
</evidence>
<name>Q9KQG0_VIBCH</name>
<dbReference type="SMR" id="Q9KQG0"/>
<dbReference type="Proteomes" id="UP000000584">
    <property type="component" value="Chromosome I"/>
</dbReference>
<feature type="domain" description="HPt" evidence="4">
    <location>
        <begin position="295"/>
        <end position="390"/>
    </location>
</feature>
<dbReference type="HOGENOM" id="CLU_054576_0_0_6"/>
<evidence type="ECO:0000259" key="4">
    <source>
        <dbReference type="PROSITE" id="PS50894"/>
    </source>
</evidence>
<keyword evidence="6" id="KW-1185">Reference proteome</keyword>
<dbReference type="STRING" id="243277.VC_2038"/>
<dbReference type="InterPro" id="IPR036641">
    <property type="entry name" value="HPT_dom_sf"/>
</dbReference>
<dbReference type="Gene3D" id="1.20.120.160">
    <property type="entry name" value="HPT domain"/>
    <property type="match status" value="1"/>
</dbReference>
<dbReference type="Pfam" id="PF01627">
    <property type="entry name" value="Hpt"/>
    <property type="match status" value="1"/>
</dbReference>
<organism evidence="5 6">
    <name type="scientific">Vibrio cholerae serotype O1 (strain ATCC 39315 / El Tor Inaba N16961)</name>
    <dbReference type="NCBI Taxonomy" id="243277"/>
    <lineage>
        <taxon>Bacteria</taxon>
        <taxon>Pseudomonadati</taxon>
        <taxon>Pseudomonadota</taxon>
        <taxon>Gammaproteobacteria</taxon>
        <taxon>Vibrionales</taxon>
        <taxon>Vibrionaceae</taxon>
        <taxon>Vibrio</taxon>
    </lineage>
</organism>
<feature type="modified residue" description="Phosphohistidine" evidence="2">
    <location>
        <position position="333"/>
    </location>
</feature>
<proteinExistence type="predicted"/>
<dbReference type="KEGG" id="vch:VC_2038"/>
<gene>
    <name evidence="5" type="ordered locus">VC_2038</name>
</gene>
<dbReference type="eggNOG" id="COG2198">
    <property type="taxonomic scope" value="Bacteria"/>
</dbReference>
<keyword evidence="1" id="KW-0902">Two-component regulatory system</keyword>
<dbReference type="eggNOG" id="COG0433">
    <property type="taxonomic scope" value="Bacteria"/>
</dbReference>